<dbReference type="Gene3D" id="3.90.1150.10">
    <property type="entry name" value="Aspartate Aminotransferase, domain 1"/>
    <property type="match status" value="1"/>
</dbReference>
<dbReference type="EMBL" id="JAPDNS010000002">
    <property type="protein sequence ID" value="MCW3488225.1"/>
    <property type="molecule type" value="Genomic_DNA"/>
</dbReference>
<dbReference type="Pfam" id="PF01041">
    <property type="entry name" value="DegT_DnrJ_EryC1"/>
    <property type="match status" value="1"/>
</dbReference>
<comment type="caution">
    <text evidence="2">The sequence shown here is derived from an EMBL/GenBank/DDBJ whole genome shotgun (WGS) entry which is preliminary data.</text>
</comment>
<dbReference type="InterPro" id="IPR015421">
    <property type="entry name" value="PyrdxlP-dep_Trfase_major"/>
</dbReference>
<keyword evidence="1" id="KW-0663">Pyridoxal phosphate</keyword>
<evidence type="ECO:0000256" key="1">
    <source>
        <dbReference type="RuleBase" id="RU004508"/>
    </source>
</evidence>
<dbReference type="InterPro" id="IPR000653">
    <property type="entry name" value="DegT/StrS_aminotransferase"/>
</dbReference>
<dbReference type="RefSeq" id="WP_264735029.1">
    <property type="nucleotide sequence ID" value="NZ_JAPDNR010000001.1"/>
</dbReference>
<evidence type="ECO:0000313" key="2">
    <source>
        <dbReference type="EMBL" id="MCW3488225.1"/>
    </source>
</evidence>
<dbReference type="Proteomes" id="UP001207742">
    <property type="component" value="Unassembled WGS sequence"/>
</dbReference>
<dbReference type="InterPro" id="IPR015424">
    <property type="entry name" value="PyrdxlP-dep_Trfase"/>
</dbReference>
<dbReference type="Gene3D" id="3.40.640.10">
    <property type="entry name" value="Type I PLP-dependent aspartate aminotransferase-like (Major domain)"/>
    <property type="match status" value="1"/>
</dbReference>
<dbReference type="InterPro" id="IPR015422">
    <property type="entry name" value="PyrdxlP-dep_Trfase_small"/>
</dbReference>
<dbReference type="CDD" id="cd00616">
    <property type="entry name" value="AHBA_syn"/>
    <property type="match status" value="1"/>
</dbReference>
<organism evidence="2 3">
    <name type="scientific">Chitinophaga nivalis</name>
    <dbReference type="NCBI Taxonomy" id="2991709"/>
    <lineage>
        <taxon>Bacteria</taxon>
        <taxon>Pseudomonadati</taxon>
        <taxon>Bacteroidota</taxon>
        <taxon>Chitinophagia</taxon>
        <taxon>Chitinophagales</taxon>
        <taxon>Chitinophagaceae</taxon>
        <taxon>Chitinophaga</taxon>
    </lineage>
</organism>
<keyword evidence="2" id="KW-0808">Transferase</keyword>
<accession>A0ABT3IW84</accession>
<dbReference type="PANTHER" id="PTHR30244:SF42">
    <property type="entry name" value="UDP-2-ACETAMIDO-2-DEOXY-3-OXO-D-GLUCURONATE AMINOTRANSFERASE"/>
    <property type="match status" value="1"/>
</dbReference>
<sequence>MEKIQMVDLKGQYLKIKSAIDEAINDCIESAAFINGPQVKTFAGDLAAYLDVPHVIPCANGTDALQIAMMALDLNRGDEVIVPSFTYVATAEVIGLLGLTPVMVDVDPVSFNITADIIKAAISPKTKAIVPVHLFGQCADMEAIMKVAKEHNLYVIEDTAQALGADYHFADGQVMKAGTIGDIGCTSFFPSKNLGCYGDGGALYTRNKVLAEKISMIANHGQVKKYVHKYIGVNSRLDSIQAAILTIKLKHLDEYATAREKAATYYDEQLKGLEGITTPFRVANSTHVFHQYTLQVATDKRDELKKYLESQGIPAMIYYPVPLNEQEAFLEIGRVHGDLTVTERLCKSVLSLPIHTEMTQVQQDFIVGKIKDFLKN</sequence>
<dbReference type="PIRSF" id="PIRSF000390">
    <property type="entry name" value="PLP_StrS"/>
    <property type="match status" value="1"/>
</dbReference>
<keyword evidence="3" id="KW-1185">Reference proteome</keyword>
<gene>
    <name evidence="2" type="ORF">OL497_30300</name>
</gene>
<reference evidence="2 3" key="1">
    <citation type="submission" date="2022-10" db="EMBL/GenBank/DDBJ databases">
        <title>Chitinophaga nivalis PC15 sp. nov., isolated from Pyeongchang county, South Korea.</title>
        <authorList>
            <person name="Trinh H.N."/>
        </authorList>
    </citation>
    <scope>NUCLEOTIDE SEQUENCE [LARGE SCALE GENOMIC DNA]</scope>
    <source>
        <strain evidence="2 3">PC14</strain>
    </source>
</reference>
<dbReference type="SUPFAM" id="SSF53383">
    <property type="entry name" value="PLP-dependent transferases"/>
    <property type="match status" value="1"/>
</dbReference>
<evidence type="ECO:0000313" key="3">
    <source>
        <dbReference type="Proteomes" id="UP001207742"/>
    </source>
</evidence>
<comment type="similarity">
    <text evidence="1">Belongs to the DegT/DnrJ/EryC1 family.</text>
</comment>
<protein>
    <submittedName>
        <fullName evidence="2">DegT/DnrJ/EryC1/StrS family aminotransferase</fullName>
    </submittedName>
</protein>
<keyword evidence="2" id="KW-0032">Aminotransferase</keyword>
<proteinExistence type="inferred from homology"/>
<dbReference type="GO" id="GO:0008483">
    <property type="term" value="F:transaminase activity"/>
    <property type="evidence" value="ECO:0007669"/>
    <property type="project" value="UniProtKB-KW"/>
</dbReference>
<dbReference type="PANTHER" id="PTHR30244">
    <property type="entry name" value="TRANSAMINASE"/>
    <property type="match status" value="1"/>
</dbReference>
<name>A0ABT3IW84_9BACT</name>